<keyword evidence="2" id="KW-1185">Reference proteome</keyword>
<gene>
    <name evidence="1" type="ORF">MARPO_0136s0031</name>
</gene>
<reference evidence="2" key="1">
    <citation type="journal article" date="2017" name="Cell">
        <title>Insights into land plant evolution garnered from the Marchantia polymorpha genome.</title>
        <authorList>
            <person name="Bowman J.L."/>
            <person name="Kohchi T."/>
            <person name="Yamato K.T."/>
            <person name="Jenkins J."/>
            <person name="Shu S."/>
            <person name="Ishizaki K."/>
            <person name="Yamaoka S."/>
            <person name="Nishihama R."/>
            <person name="Nakamura Y."/>
            <person name="Berger F."/>
            <person name="Adam C."/>
            <person name="Aki S.S."/>
            <person name="Althoff F."/>
            <person name="Araki T."/>
            <person name="Arteaga-Vazquez M.A."/>
            <person name="Balasubrmanian S."/>
            <person name="Barry K."/>
            <person name="Bauer D."/>
            <person name="Boehm C.R."/>
            <person name="Briginshaw L."/>
            <person name="Caballero-Perez J."/>
            <person name="Catarino B."/>
            <person name="Chen F."/>
            <person name="Chiyoda S."/>
            <person name="Chovatia M."/>
            <person name="Davies K.M."/>
            <person name="Delmans M."/>
            <person name="Demura T."/>
            <person name="Dierschke T."/>
            <person name="Dolan L."/>
            <person name="Dorantes-Acosta A.E."/>
            <person name="Eklund D.M."/>
            <person name="Florent S.N."/>
            <person name="Flores-Sandoval E."/>
            <person name="Fujiyama A."/>
            <person name="Fukuzawa H."/>
            <person name="Galik B."/>
            <person name="Grimanelli D."/>
            <person name="Grimwood J."/>
            <person name="Grossniklaus U."/>
            <person name="Hamada T."/>
            <person name="Haseloff J."/>
            <person name="Hetherington A.J."/>
            <person name="Higo A."/>
            <person name="Hirakawa Y."/>
            <person name="Hundley H.N."/>
            <person name="Ikeda Y."/>
            <person name="Inoue K."/>
            <person name="Inoue S.I."/>
            <person name="Ishida S."/>
            <person name="Jia Q."/>
            <person name="Kakita M."/>
            <person name="Kanazawa T."/>
            <person name="Kawai Y."/>
            <person name="Kawashima T."/>
            <person name="Kennedy M."/>
            <person name="Kinose K."/>
            <person name="Kinoshita T."/>
            <person name="Kohara Y."/>
            <person name="Koide E."/>
            <person name="Komatsu K."/>
            <person name="Kopischke S."/>
            <person name="Kubo M."/>
            <person name="Kyozuka J."/>
            <person name="Lagercrantz U."/>
            <person name="Lin S.S."/>
            <person name="Lindquist E."/>
            <person name="Lipzen A.M."/>
            <person name="Lu C.W."/>
            <person name="De Luna E."/>
            <person name="Martienssen R.A."/>
            <person name="Minamino N."/>
            <person name="Mizutani M."/>
            <person name="Mizutani M."/>
            <person name="Mochizuki N."/>
            <person name="Monte I."/>
            <person name="Mosher R."/>
            <person name="Nagasaki H."/>
            <person name="Nakagami H."/>
            <person name="Naramoto S."/>
            <person name="Nishitani K."/>
            <person name="Ohtani M."/>
            <person name="Okamoto T."/>
            <person name="Okumura M."/>
            <person name="Phillips J."/>
            <person name="Pollak B."/>
            <person name="Reinders A."/>
            <person name="Rovekamp M."/>
            <person name="Sano R."/>
            <person name="Sawa S."/>
            <person name="Schmid M.W."/>
            <person name="Shirakawa M."/>
            <person name="Solano R."/>
            <person name="Spunde A."/>
            <person name="Suetsugu N."/>
            <person name="Sugano S."/>
            <person name="Sugiyama A."/>
            <person name="Sun R."/>
            <person name="Suzuki Y."/>
            <person name="Takenaka M."/>
            <person name="Takezawa D."/>
            <person name="Tomogane H."/>
            <person name="Tsuzuki M."/>
            <person name="Ueda T."/>
            <person name="Umeda M."/>
            <person name="Ward J.M."/>
            <person name="Watanabe Y."/>
            <person name="Yazaki K."/>
            <person name="Yokoyama R."/>
            <person name="Yoshitake Y."/>
            <person name="Yotsui I."/>
            <person name="Zachgo S."/>
            <person name="Schmutz J."/>
        </authorList>
    </citation>
    <scope>NUCLEOTIDE SEQUENCE [LARGE SCALE GENOMIC DNA]</scope>
    <source>
        <strain evidence="2">Tak-1</strain>
    </source>
</reference>
<dbReference type="AlphaFoldDB" id="A0A2R6W771"/>
<name>A0A2R6W771_MARPO</name>
<organism evidence="1 2">
    <name type="scientific">Marchantia polymorpha</name>
    <name type="common">Common liverwort</name>
    <name type="synonym">Marchantia aquatica</name>
    <dbReference type="NCBI Taxonomy" id="3197"/>
    <lineage>
        <taxon>Eukaryota</taxon>
        <taxon>Viridiplantae</taxon>
        <taxon>Streptophyta</taxon>
        <taxon>Embryophyta</taxon>
        <taxon>Marchantiophyta</taxon>
        <taxon>Marchantiopsida</taxon>
        <taxon>Marchantiidae</taxon>
        <taxon>Marchantiales</taxon>
        <taxon>Marchantiaceae</taxon>
        <taxon>Marchantia</taxon>
    </lineage>
</organism>
<dbReference type="Proteomes" id="UP000244005">
    <property type="component" value="Unassembled WGS sequence"/>
</dbReference>
<dbReference type="EMBL" id="KZ772808">
    <property type="protein sequence ID" value="PTQ29704.1"/>
    <property type="molecule type" value="Genomic_DNA"/>
</dbReference>
<proteinExistence type="predicted"/>
<evidence type="ECO:0000313" key="2">
    <source>
        <dbReference type="Proteomes" id="UP000244005"/>
    </source>
</evidence>
<accession>A0A2R6W771</accession>
<protein>
    <submittedName>
        <fullName evidence="1">Uncharacterized protein</fullName>
    </submittedName>
</protein>
<evidence type="ECO:0000313" key="1">
    <source>
        <dbReference type="EMBL" id="PTQ29704.1"/>
    </source>
</evidence>
<dbReference type="Gramene" id="Mp5g06910.1">
    <property type="protein sequence ID" value="Mp5g06910.1.cds1"/>
    <property type="gene ID" value="Mp5g06910"/>
</dbReference>
<sequence>MAMSSGEDAVTLQHRTDCARESRQGFGRSFGLQCTCTEHLHCPLMEEIFTSEPVDGRFLWFLGACLWRWGTSHSAAGDDVQRLSALYWT</sequence>